<protein>
    <recommendedName>
        <fullName evidence="4">Transposase</fullName>
    </recommendedName>
</protein>
<dbReference type="EMBL" id="JADFTS010000006">
    <property type="protein sequence ID" value="KAF9600509.1"/>
    <property type="molecule type" value="Genomic_DNA"/>
</dbReference>
<evidence type="ECO:0008006" key="4">
    <source>
        <dbReference type="Google" id="ProtNLM"/>
    </source>
</evidence>
<name>A0A835HJA7_9MAGN</name>
<feature type="region of interest" description="Disordered" evidence="1">
    <location>
        <begin position="219"/>
        <end position="240"/>
    </location>
</feature>
<evidence type="ECO:0000256" key="1">
    <source>
        <dbReference type="SAM" id="MobiDB-lite"/>
    </source>
</evidence>
<evidence type="ECO:0000313" key="3">
    <source>
        <dbReference type="Proteomes" id="UP000631114"/>
    </source>
</evidence>
<dbReference type="PANTHER" id="PTHR33018:SF37">
    <property type="entry name" value="TRANSPOSASE TNP1_EN_SPM-LIKE DOMAIN-CONTAINING PROTEIN"/>
    <property type="match status" value="1"/>
</dbReference>
<dbReference type="InterPro" id="IPR004252">
    <property type="entry name" value="Probable_transposase_24"/>
</dbReference>
<comment type="caution">
    <text evidence="2">The sequence shown here is derived from an EMBL/GenBank/DDBJ whole genome shotgun (WGS) entry which is preliminary data.</text>
</comment>
<dbReference type="Proteomes" id="UP000631114">
    <property type="component" value="Unassembled WGS sequence"/>
</dbReference>
<gene>
    <name evidence="2" type="ORF">IFM89_009958</name>
</gene>
<organism evidence="2 3">
    <name type="scientific">Coptis chinensis</name>
    <dbReference type="NCBI Taxonomy" id="261450"/>
    <lineage>
        <taxon>Eukaryota</taxon>
        <taxon>Viridiplantae</taxon>
        <taxon>Streptophyta</taxon>
        <taxon>Embryophyta</taxon>
        <taxon>Tracheophyta</taxon>
        <taxon>Spermatophyta</taxon>
        <taxon>Magnoliopsida</taxon>
        <taxon>Ranunculales</taxon>
        <taxon>Ranunculaceae</taxon>
        <taxon>Coptidoideae</taxon>
        <taxon>Coptis</taxon>
    </lineage>
</organism>
<dbReference type="PANTHER" id="PTHR33018">
    <property type="entry name" value="OS10G0338966 PROTEIN-RELATED"/>
    <property type="match status" value="1"/>
</dbReference>
<reference evidence="2 3" key="1">
    <citation type="submission" date="2020-10" db="EMBL/GenBank/DDBJ databases">
        <title>The Coptis chinensis genome and diversification of protoberbering-type alkaloids.</title>
        <authorList>
            <person name="Wang B."/>
            <person name="Shu S."/>
            <person name="Song C."/>
            <person name="Liu Y."/>
        </authorList>
    </citation>
    <scope>NUCLEOTIDE SEQUENCE [LARGE SCALE GENOMIC DNA]</scope>
    <source>
        <strain evidence="2">HL-2020</strain>
        <tissue evidence="2">Leaf</tissue>
    </source>
</reference>
<accession>A0A835HJA7</accession>
<keyword evidence="3" id="KW-1185">Reference proteome</keyword>
<dbReference type="AlphaFoldDB" id="A0A835HJA7"/>
<proteinExistence type="predicted"/>
<evidence type="ECO:0000313" key="2">
    <source>
        <dbReference type="EMBL" id="KAF9600509.1"/>
    </source>
</evidence>
<feature type="non-terminal residue" evidence="2">
    <location>
        <position position="1"/>
    </location>
</feature>
<dbReference type="OrthoDB" id="1884181at2759"/>
<dbReference type="Pfam" id="PF03004">
    <property type="entry name" value="Transposase_24"/>
    <property type="match status" value="1"/>
</dbReference>
<sequence length="327" mass="37132">MMRMASFVVPNHAKWNTQVGIYVRSRIPIHYKDWRKIDGSFKDNVWNKLKEEFEPNVPQAMARREVEKDFPQKFRSAKYALRKEILRKCGSVEEAIAACPDGKDPNHWAMFVRNESTAEVRARNAKNAENAKRIYIDILMGGTHMPINRIKWIKKILARKHGRVDSWKKGHERRDGTILASAQTHYEQVEASHKRRKEASAGGEGVVMEVDFDNDDELSEVFGPDKGSRTRGISSNKSKKQLQRTGIAKALLQQVNSSSNFELKGEMNEMKSSLVNVMGVLKDVLKAVKSNGTPTVQPPCSQTTPETEISLKADEKDVFQFFSRAGK</sequence>